<accession>A0A2P8ABJ6</accession>
<evidence type="ECO:0000313" key="2">
    <source>
        <dbReference type="Proteomes" id="UP000243723"/>
    </source>
</evidence>
<reference evidence="1 2" key="1">
    <citation type="submission" date="2017-05" db="EMBL/GenBank/DDBJ databases">
        <title>Draft genome sequence of Elsinoe australis.</title>
        <authorList>
            <person name="Cheng Q."/>
        </authorList>
    </citation>
    <scope>NUCLEOTIDE SEQUENCE [LARGE SCALE GENOMIC DNA]</scope>
    <source>
        <strain evidence="1 2">NL1</strain>
    </source>
</reference>
<proteinExistence type="predicted"/>
<organism evidence="1 2">
    <name type="scientific">Elsinoe australis</name>
    <dbReference type="NCBI Taxonomy" id="40998"/>
    <lineage>
        <taxon>Eukaryota</taxon>
        <taxon>Fungi</taxon>
        <taxon>Dikarya</taxon>
        <taxon>Ascomycota</taxon>
        <taxon>Pezizomycotina</taxon>
        <taxon>Dothideomycetes</taxon>
        <taxon>Dothideomycetidae</taxon>
        <taxon>Myriangiales</taxon>
        <taxon>Elsinoaceae</taxon>
        <taxon>Elsinoe</taxon>
    </lineage>
</organism>
<dbReference type="Proteomes" id="UP000243723">
    <property type="component" value="Unassembled WGS sequence"/>
</dbReference>
<evidence type="ECO:0000313" key="1">
    <source>
        <dbReference type="EMBL" id="PSK57832.1"/>
    </source>
</evidence>
<keyword evidence="2" id="KW-1185">Reference proteome</keyword>
<dbReference type="AlphaFoldDB" id="A0A2P8ABJ6"/>
<dbReference type="InterPro" id="IPR022085">
    <property type="entry name" value="OpdG"/>
</dbReference>
<comment type="caution">
    <text evidence="1">The sequence shown here is derived from an EMBL/GenBank/DDBJ whole genome shotgun (WGS) entry which is preliminary data.</text>
</comment>
<dbReference type="Pfam" id="PF12311">
    <property type="entry name" value="DUF3632"/>
    <property type="match status" value="1"/>
</dbReference>
<protein>
    <submittedName>
        <fullName evidence="1">U6 snRNA-associated Sm-like protein LSm6</fullName>
    </submittedName>
</protein>
<gene>
    <name evidence="1" type="ORF">B9Z65_9034</name>
</gene>
<sequence>MDSGVLSILTTRSLGTLVRQSATKDEVEVARTSDGLIWTDLPFLSQALEVAWANKASLLDRECKNITGFCAKLLAVDVCVDGLVRCAVECFEEAFRALGNETDNASELQVALVLVWLRYAGKKLFLIAKAGSLERSLDLDRWTMWKKELEVLEEPKDEVKKWLSHMVWIESNMGFSRAG</sequence>
<name>A0A2P8ABJ6_9PEZI</name>
<dbReference type="EMBL" id="NHZQ01000037">
    <property type="protein sequence ID" value="PSK57832.1"/>
    <property type="molecule type" value="Genomic_DNA"/>
</dbReference>
<dbReference type="OrthoDB" id="5403091at2759"/>